<accession>A0ACC3A623</accession>
<comment type="caution">
    <text evidence="1">The sequence shown here is derived from an EMBL/GenBank/DDBJ whole genome shotgun (WGS) entry which is preliminary data.</text>
</comment>
<dbReference type="EMBL" id="JAPDRQ010000091">
    <property type="protein sequence ID" value="KAJ9655686.1"/>
    <property type="molecule type" value="Genomic_DNA"/>
</dbReference>
<evidence type="ECO:0000313" key="1">
    <source>
        <dbReference type="EMBL" id="KAJ9655686.1"/>
    </source>
</evidence>
<gene>
    <name evidence="1" type="ORF">H2198_005483</name>
</gene>
<protein>
    <submittedName>
        <fullName evidence="1">Uncharacterized protein</fullName>
    </submittedName>
</protein>
<organism evidence="1 2">
    <name type="scientific">Neophaeococcomyces mojaviensis</name>
    <dbReference type="NCBI Taxonomy" id="3383035"/>
    <lineage>
        <taxon>Eukaryota</taxon>
        <taxon>Fungi</taxon>
        <taxon>Dikarya</taxon>
        <taxon>Ascomycota</taxon>
        <taxon>Pezizomycotina</taxon>
        <taxon>Eurotiomycetes</taxon>
        <taxon>Chaetothyriomycetidae</taxon>
        <taxon>Chaetothyriales</taxon>
        <taxon>Chaetothyriales incertae sedis</taxon>
        <taxon>Neophaeococcomyces</taxon>
    </lineage>
</organism>
<name>A0ACC3A623_9EURO</name>
<reference evidence="1" key="1">
    <citation type="submission" date="2022-10" db="EMBL/GenBank/DDBJ databases">
        <title>Culturing micro-colonial fungi from biological soil crusts in the Mojave desert and describing Neophaeococcomyces mojavensis, and introducing the new genera and species Taxawa tesnikishii.</title>
        <authorList>
            <person name="Kurbessoian T."/>
            <person name="Stajich J.E."/>
        </authorList>
    </citation>
    <scope>NUCLEOTIDE SEQUENCE</scope>
    <source>
        <strain evidence="1">JES_112</strain>
    </source>
</reference>
<dbReference type="Proteomes" id="UP001172386">
    <property type="component" value="Unassembled WGS sequence"/>
</dbReference>
<sequence>MAIEKPQSLKDNELQVDMVEQVYQIDPVEERQVLRKLDRVILPLMALVYFMQHLDKQSINYASVFGLQDDTHLKGQQFSWAVSLFYFGQLVSEYPAAYLMSRLPITRFVGVTIVLWGLVEMSLAASHSFQSLGAIRFLLGFFEGAVSPSFIIITSNWYRHNEHPVRVATWVSMHGMASIFGALIMYGIGSTDTHLASWRALFLICGGLTIFVGVIFIFVMPQDTRTAWFLNERERAVATQRLALDRATRDKTDFNMDQFKEALLSPRTWLFFFMAMFITFPTPIVKFSSLVIKGFGYSNFQTMLVGLPAGAIQIATVWSSAMMPFIAKNKRCFTGCAIVLVPLTGSLVLLLLPAKYKWGIVVSTWLASCTSGPLSVVVQLMASNIKGNTKKSVVSSLFFIGYCIGCICGPQLWQSQDAPRYYKGCATSITSFGLLILSFIFMYFNLKRVNEKRDREAIERGRLPDEQVGIDEDSDLTDKQDRGFRFTT</sequence>
<proteinExistence type="predicted"/>
<evidence type="ECO:0000313" key="2">
    <source>
        <dbReference type="Proteomes" id="UP001172386"/>
    </source>
</evidence>
<keyword evidence="2" id="KW-1185">Reference proteome</keyword>